<evidence type="ECO:0000313" key="4">
    <source>
        <dbReference type="EMBL" id="KAK8884374.1"/>
    </source>
</evidence>
<sequence length="391" mass="43491">MLKNSILFSPVKLGKCVIPNRFMRSATYEGLGGTTGLPRSVLNKKIEDLATGEVGLIVPGYVYPTIRGKASPRQCGMSRIADSQVWEPSVDIIHKKGSKIMFQVCHGGSRCQKNVINGLQPIGCSPDPNFPGSREMTNAEIEDTIDSFVQSSFRLQSIGVDGIQLHAAHGFLLSSFLSPYLNRRKDKWGGSLENRLRIVYEIVRSIREFTAPDFLISIKMNGSDYVDGGVTPQIAAEYVKKLLPFVDLFEISGGLGLKPSYGTRCEFHNESYLKNLTQKEYDQIVPQIKLATQKVKYCDGYNREAVEIIHNIVPEAKLAIVGGVRNIQSMEEMLQKGTVQLISMSRPFLKQPHLVKDLRTGKINKIGCNSCGICSYYNESVRTGSKCHNYN</sequence>
<dbReference type="Proteomes" id="UP001470230">
    <property type="component" value="Unassembled WGS sequence"/>
</dbReference>
<dbReference type="PANTHER" id="PTHR43656">
    <property type="entry name" value="BINDING OXIDOREDUCTASE, PUTATIVE (AFU_ORTHOLOGUE AFUA_2G08260)-RELATED"/>
    <property type="match status" value="1"/>
</dbReference>
<dbReference type="PANTHER" id="PTHR43656:SF2">
    <property type="entry name" value="BINDING OXIDOREDUCTASE, PUTATIVE (AFU_ORTHOLOGUE AFUA_2G08260)-RELATED"/>
    <property type="match status" value="1"/>
</dbReference>
<evidence type="ECO:0000256" key="1">
    <source>
        <dbReference type="ARBA" id="ARBA00022630"/>
    </source>
</evidence>
<feature type="domain" description="NADH:flavin oxidoreductase/NADH oxidase N-terminal" evidence="3">
    <location>
        <begin position="7"/>
        <end position="230"/>
    </location>
</feature>
<evidence type="ECO:0000256" key="2">
    <source>
        <dbReference type="ARBA" id="ARBA00023002"/>
    </source>
</evidence>
<keyword evidence="1" id="KW-0285">Flavoprotein</keyword>
<dbReference type="InterPro" id="IPR051799">
    <property type="entry name" value="NADH_flavin_oxidoreductase"/>
</dbReference>
<evidence type="ECO:0000313" key="5">
    <source>
        <dbReference type="Proteomes" id="UP001470230"/>
    </source>
</evidence>
<dbReference type="CDD" id="cd02803">
    <property type="entry name" value="OYE_like_FMN_family"/>
    <property type="match status" value="1"/>
</dbReference>
<dbReference type="InterPro" id="IPR001155">
    <property type="entry name" value="OxRdtase_FMN_N"/>
</dbReference>
<comment type="caution">
    <text evidence="4">The sequence shown here is derived from an EMBL/GenBank/DDBJ whole genome shotgun (WGS) entry which is preliminary data.</text>
</comment>
<dbReference type="Pfam" id="PF00724">
    <property type="entry name" value="Oxidored_FMN"/>
    <property type="match status" value="1"/>
</dbReference>
<dbReference type="InterPro" id="IPR013785">
    <property type="entry name" value="Aldolase_TIM"/>
</dbReference>
<accession>A0ABR2JZU1</accession>
<organism evidence="4 5">
    <name type="scientific">Tritrichomonas musculus</name>
    <dbReference type="NCBI Taxonomy" id="1915356"/>
    <lineage>
        <taxon>Eukaryota</taxon>
        <taxon>Metamonada</taxon>
        <taxon>Parabasalia</taxon>
        <taxon>Tritrichomonadida</taxon>
        <taxon>Tritrichomonadidae</taxon>
        <taxon>Tritrichomonas</taxon>
    </lineage>
</organism>
<reference evidence="4 5" key="1">
    <citation type="submission" date="2024-04" db="EMBL/GenBank/DDBJ databases">
        <title>Tritrichomonas musculus Genome.</title>
        <authorList>
            <person name="Alves-Ferreira E."/>
            <person name="Grigg M."/>
            <person name="Lorenzi H."/>
            <person name="Galac M."/>
        </authorList>
    </citation>
    <scope>NUCLEOTIDE SEQUENCE [LARGE SCALE GENOMIC DNA]</scope>
    <source>
        <strain evidence="4 5">EAF2021</strain>
    </source>
</reference>
<dbReference type="SUPFAM" id="SSF51395">
    <property type="entry name" value="FMN-linked oxidoreductases"/>
    <property type="match status" value="1"/>
</dbReference>
<gene>
    <name evidence="4" type="ORF">M9Y10_043484</name>
</gene>
<evidence type="ECO:0000259" key="3">
    <source>
        <dbReference type="Pfam" id="PF00724"/>
    </source>
</evidence>
<name>A0ABR2JZU1_9EUKA</name>
<keyword evidence="2" id="KW-0560">Oxidoreductase</keyword>
<dbReference type="Gene3D" id="3.20.20.70">
    <property type="entry name" value="Aldolase class I"/>
    <property type="match status" value="1"/>
</dbReference>
<keyword evidence="5" id="KW-1185">Reference proteome</keyword>
<dbReference type="EMBL" id="JAPFFF010000008">
    <property type="protein sequence ID" value="KAK8884374.1"/>
    <property type="molecule type" value="Genomic_DNA"/>
</dbReference>
<protein>
    <recommendedName>
        <fullName evidence="3">NADH:flavin oxidoreductase/NADH oxidase N-terminal domain-containing protein</fullName>
    </recommendedName>
</protein>
<proteinExistence type="predicted"/>